<evidence type="ECO:0000259" key="1">
    <source>
        <dbReference type="PROSITE" id="PS50279"/>
    </source>
</evidence>
<evidence type="ECO:0000313" key="2">
    <source>
        <dbReference type="EMBL" id="UYV76963.1"/>
    </source>
</evidence>
<keyword evidence="3" id="KW-1185">Reference proteome</keyword>
<protein>
    <recommendedName>
        <fullName evidence="1">BPTI/Kunitz inhibitor domain-containing protein</fullName>
    </recommendedName>
</protein>
<sequence length="151" mass="17456">MLEMTRTDPEWKDKIITGYETWVYGYDPETKHQSAEWRCQVIVAVYACGVDVEKGPIRQQLWNAPPCDNVESWFGAQSRMIPDHQPECQAEKQIDDCEENEDYNVYYNYTTSTCIELPEGLCAKGINRYRSLSDCNNYCNHPPITTTTPEA</sequence>
<feature type="domain" description="BPTI/Kunitz inhibitor" evidence="1">
    <location>
        <begin position="88"/>
        <end position="139"/>
    </location>
</feature>
<dbReference type="InterPro" id="IPR036880">
    <property type="entry name" value="Kunitz_BPTI_sf"/>
</dbReference>
<accession>A0ABY6LAL8</accession>
<proteinExistence type="predicted"/>
<dbReference type="Proteomes" id="UP001235939">
    <property type="component" value="Chromosome 14"/>
</dbReference>
<organism evidence="2 3">
    <name type="scientific">Cordylochernes scorpioides</name>
    <dbReference type="NCBI Taxonomy" id="51811"/>
    <lineage>
        <taxon>Eukaryota</taxon>
        <taxon>Metazoa</taxon>
        <taxon>Ecdysozoa</taxon>
        <taxon>Arthropoda</taxon>
        <taxon>Chelicerata</taxon>
        <taxon>Arachnida</taxon>
        <taxon>Pseudoscorpiones</taxon>
        <taxon>Cheliferoidea</taxon>
        <taxon>Chernetidae</taxon>
        <taxon>Cordylochernes</taxon>
    </lineage>
</organism>
<reference evidence="2 3" key="1">
    <citation type="submission" date="2022-01" db="EMBL/GenBank/DDBJ databases">
        <title>A chromosomal length assembly of Cordylochernes scorpioides.</title>
        <authorList>
            <person name="Zeh D."/>
            <person name="Zeh J."/>
        </authorList>
    </citation>
    <scope>NUCLEOTIDE SEQUENCE [LARGE SCALE GENOMIC DNA]</scope>
    <source>
        <strain evidence="2">IN4F17</strain>
        <tissue evidence="2">Whole Body</tissue>
    </source>
</reference>
<dbReference type="PROSITE" id="PS50279">
    <property type="entry name" value="BPTI_KUNITZ_2"/>
    <property type="match status" value="1"/>
</dbReference>
<name>A0ABY6LAL8_9ARAC</name>
<dbReference type="Gene3D" id="4.10.410.10">
    <property type="entry name" value="Pancreatic trypsin inhibitor Kunitz domain"/>
    <property type="match status" value="1"/>
</dbReference>
<dbReference type="SUPFAM" id="SSF57362">
    <property type="entry name" value="BPTI-like"/>
    <property type="match status" value="1"/>
</dbReference>
<gene>
    <name evidence="2" type="ORF">LAZ67_14002585</name>
</gene>
<evidence type="ECO:0000313" key="3">
    <source>
        <dbReference type="Proteomes" id="UP001235939"/>
    </source>
</evidence>
<dbReference type="EMBL" id="CP092876">
    <property type="protein sequence ID" value="UYV76963.1"/>
    <property type="molecule type" value="Genomic_DNA"/>
</dbReference>
<dbReference type="InterPro" id="IPR002223">
    <property type="entry name" value="Kunitz_BPTI"/>
</dbReference>